<evidence type="ECO:0000313" key="4">
    <source>
        <dbReference type="Proteomes" id="UP000190229"/>
    </source>
</evidence>
<evidence type="ECO:0000313" key="2">
    <source>
        <dbReference type="EMBL" id="OPG16905.1"/>
    </source>
</evidence>
<dbReference type="AlphaFoldDB" id="A0A161QHQ2"/>
<dbReference type="EMBL" id="MWPS01000011">
    <property type="protein sequence ID" value="OPG16905.1"/>
    <property type="molecule type" value="Genomic_DNA"/>
</dbReference>
<proteinExistence type="predicted"/>
<gene>
    <name evidence="1" type="ORF">AYW79_06490</name>
    <name evidence="2" type="ORF">B2M26_04075</name>
</gene>
<sequence>MTANFVENSNAIDSWIDKLRTSLENAKAALIENRPDVLLHYIAEQCSSVRMIESQNTQLTASQRDELGKLYKMCDTQQQLLQQAEKLSEKMMGTIMASRSFQEKA</sequence>
<dbReference type="EMBL" id="LSUQ01000013">
    <property type="protein sequence ID" value="OAG94260.1"/>
    <property type="molecule type" value="Genomic_DNA"/>
</dbReference>
<keyword evidence="4" id="KW-1185">Reference proteome</keyword>
<dbReference type="STRING" id="1765683.B2M26_04075"/>
<dbReference type="Proteomes" id="UP000190229">
    <property type="component" value="Unassembled WGS sequence"/>
</dbReference>
<reference evidence="1 3" key="1">
    <citation type="submission" date="2016-02" db="EMBL/GenBank/DDBJ databases">
        <title>Draft genome sequence of Acidibacillus ferrooxidans SLC66.</title>
        <authorList>
            <person name="Oliveira G."/>
            <person name="Nancucheo I."/>
            <person name="Dall'Agnol H."/>
            <person name="Johnson B."/>
            <person name="Oliveira R."/>
            <person name="Nunes G.L."/>
            <person name="Tzotzos G."/>
            <person name="Orellana S.C."/>
            <person name="Salim A.C."/>
            <person name="Araujo F.M."/>
        </authorList>
    </citation>
    <scope>NUCLEOTIDE SEQUENCE [LARGE SCALE GENOMIC DNA]</scope>
    <source>
        <strain evidence="1 3">SLC66</strain>
    </source>
</reference>
<reference evidence="2 4" key="2">
    <citation type="submission" date="2017-02" db="EMBL/GenBank/DDBJ databases">
        <title>Draft genome of Acidibacillus ferrooxidans Huett2.</title>
        <authorList>
            <person name="Schopf S."/>
        </authorList>
    </citation>
    <scope>NUCLEOTIDE SEQUENCE [LARGE SCALE GENOMIC DNA]</scope>
    <source>
        <strain evidence="2 4">Huett2</strain>
    </source>
</reference>
<name>A0A161QHQ2_9BACL</name>
<organism evidence="2 4">
    <name type="scientific">Ferroacidibacillus organovorans</name>
    <dbReference type="NCBI Taxonomy" id="1765683"/>
    <lineage>
        <taxon>Bacteria</taxon>
        <taxon>Bacillati</taxon>
        <taxon>Bacillota</taxon>
        <taxon>Bacilli</taxon>
        <taxon>Bacillales</taxon>
        <taxon>Alicyclobacillaceae</taxon>
        <taxon>Ferroacidibacillus</taxon>
    </lineage>
</organism>
<dbReference type="Proteomes" id="UP000077421">
    <property type="component" value="Unassembled WGS sequence"/>
</dbReference>
<evidence type="ECO:0000313" key="1">
    <source>
        <dbReference type="EMBL" id="OAG94260.1"/>
    </source>
</evidence>
<accession>A0A161QHQ2</accession>
<protein>
    <submittedName>
        <fullName evidence="2">Uncharacterized protein</fullName>
    </submittedName>
</protein>
<evidence type="ECO:0000313" key="3">
    <source>
        <dbReference type="Proteomes" id="UP000077421"/>
    </source>
</evidence>
<dbReference type="RefSeq" id="WP_067563441.1">
    <property type="nucleotide sequence ID" value="NZ_LSUQ01000013.1"/>
</dbReference>
<comment type="caution">
    <text evidence="2">The sequence shown here is derived from an EMBL/GenBank/DDBJ whole genome shotgun (WGS) entry which is preliminary data.</text>
</comment>